<dbReference type="InterPro" id="IPR053738">
    <property type="entry name" value="Lambda_capsid_assembly"/>
</dbReference>
<gene>
    <name evidence="1" type="ORF">TM448B01831_0011</name>
</gene>
<dbReference type="AlphaFoldDB" id="A0A6M3XQS6"/>
<dbReference type="InterPro" id="IPR005564">
    <property type="entry name" value="Major_capsid_GpE"/>
</dbReference>
<protein>
    <submittedName>
        <fullName evidence="1">Putative capsid protein</fullName>
    </submittedName>
</protein>
<proteinExistence type="predicted"/>
<accession>A0A6M3XQS6</accession>
<sequence>MERSILNESFRKADVEAYVNRKREQFLKRLFWQKFFPLKYTTQLTWESLTGSHGSPVMADVIEYNASAPLKTRRVVTKTTGDIPKIAIKRQMDEKDYNEYNTLKALARGDESRNALLDLVFGDIDFCYTGVMSRTEYLAMQALSYGVIALTTSNNNGIITEANCDFGVPAANKGAVALQWSQASGATPLDDIRTVVDNQAASGYTYEYMVMDKTALGELQANTQVKEEFSVLRNTDITSSKPMLSEMNRVLEARLLPKIIVVDSMARFENAEHSLTNVAAWKTGYVTFIPELRVGNILHGPIAEETSPSVSKKALQVKRDHILLSKWSELEPFGEFTKGQANAFPRFTDVDSLFMLKVDATTWS</sequence>
<dbReference type="Gene3D" id="3.90.1690.10">
    <property type="entry name" value="phage-related protein like domain"/>
    <property type="match status" value="1"/>
</dbReference>
<dbReference type="EMBL" id="MT144830">
    <property type="protein sequence ID" value="QJI00130.1"/>
    <property type="molecule type" value="Genomic_DNA"/>
</dbReference>
<name>A0A6M3XQS6_9ZZZZ</name>
<reference evidence="1" key="1">
    <citation type="submission" date="2020-03" db="EMBL/GenBank/DDBJ databases">
        <title>The deep terrestrial virosphere.</title>
        <authorList>
            <person name="Holmfeldt K."/>
            <person name="Nilsson E."/>
            <person name="Simone D."/>
            <person name="Lopez-Fernandez M."/>
            <person name="Wu X."/>
            <person name="de Brujin I."/>
            <person name="Lundin D."/>
            <person name="Andersson A."/>
            <person name="Bertilsson S."/>
            <person name="Dopson M."/>
        </authorList>
    </citation>
    <scope>NUCLEOTIDE SEQUENCE</scope>
    <source>
        <strain evidence="1">TM448B01831</strain>
    </source>
</reference>
<evidence type="ECO:0000313" key="1">
    <source>
        <dbReference type="EMBL" id="QJI00130.1"/>
    </source>
</evidence>
<dbReference type="Pfam" id="PF03864">
    <property type="entry name" value="Phage_cap_E"/>
    <property type="match status" value="1"/>
</dbReference>
<organism evidence="1">
    <name type="scientific">viral metagenome</name>
    <dbReference type="NCBI Taxonomy" id="1070528"/>
    <lineage>
        <taxon>unclassified sequences</taxon>
        <taxon>metagenomes</taxon>
        <taxon>organismal metagenomes</taxon>
    </lineage>
</organism>